<evidence type="ECO:0000313" key="5">
    <source>
        <dbReference type="Proteomes" id="UP000298210"/>
    </source>
</evidence>
<dbReference type="PANTHER" id="PTHR43693:SF1">
    <property type="entry name" value="PROTEIN PHOSPHATASE CHEZ"/>
    <property type="match status" value="1"/>
</dbReference>
<feature type="domain" description="CheC-like protein" evidence="3">
    <location>
        <begin position="113"/>
        <end position="138"/>
    </location>
</feature>
<organism evidence="4 5">
    <name type="scientific">Shouchella lehensis</name>
    <dbReference type="NCBI Taxonomy" id="300825"/>
    <lineage>
        <taxon>Bacteria</taxon>
        <taxon>Bacillati</taxon>
        <taxon>Bacillota</taxon>
        <taxon>Bacilli</taxon>
        <taxon>Bacillales</taxon>
        <taxon>Bacillaceae</taxon>
        <taxon>Shouchella</taxon>
    </lineage>
</organism>
<evidence type="ECO:0000256" key="2">
    <source>
        <dbReference type="ARBA" id="ARBA00022801"/>
    </source>
</evidence>
<keyword evidence="1" id="KW-0145">Chemotaxis</keyword>
<feature type="domain" description="CheC-like protein" evidence="3">
    <location>
        <begin position="12"/>
        <end position="47"/>
    </location>
</feature>
<dbReference type="InterPro" id="IPR007597">
    <property type="entry name" value="CheC"/>
</dbReference>
<gene>
    <name evidence="4" type="ORF">E2L03_01720</name>
</gene>
<keyword evidence="2" id="KW-0378">Hydrolase</keyword>
<comment type="caution">
    <text evidence="4">The sequence shown here is derived from an EMBL/GenBank/DDBJ whole genome shotgun (WGS) entry which is preliminary data.</text>
</comment>
<sequence>MVTRKGRLIVTMEQDLLKEVANISTGYAATALSTLLQRQVAMNVPEIALHEMEDLPRLSGYHHEVCATVHAPIAGDVEGTMFFLTSMDTAVRLVNMVLPNVVNDLDVQAYPLASSAFQEIGNIVIGSYVTAIGSLTSLTLYPLVTELTIDIGSAVLAEATYQLVEVDQFFLMETAMRVKNEEEGMEGFLLFIPNERAVSVLKRALERDRP</sequence>
<accession>A0A4Y7WQM4</accession>
<name>A0A4Y7WQM4_9BACI</name>
<dbReference type="Proteomes" id="UP000298210">
    <property type="component" value="Unassembled WGS sequence"/>
</dbReference>
<protein>
    <recommendedName>
        <fullName evidence="3">CheC-like protein domain-containing protein</fullName>
    </recommendedName>
</protein>
<dbReference type="SUPFAM" id="SSF103039">
    <property type="entry name" value="CheC-like"/>
    <property type="match status" value="1"/>
</dbReference>
<dbReference type="Gene3D" id="3.40.1550.10">
    <property type="entry name" value="CheC-like"/>
    <property type="match status" value="1"/>
</dbReference>
<dbReference type="EMBL" id="SNUX01000001">
    <property type="protein sequence ID" value="TES50677.1"/>
    <property type="molecule type" value="Genomic_DNA"/>
</dbReference>
<evidence type="ECO:0000259" key="3">
    <source>
        <dbReference type="Pfam" id="PF04509"/>
    </source>
</evidence>
<dbReference type="InterPro" id="IPR028976">
    <property type="entry name" value="CheC-like_sf"/>
</dbReference>
<reference evidence="4 5" key="1">
    <citation type="submission" date="2019-03" db="EMBL/GenBank/DDBJ databases">
        <authorList>
            <person name="Liu G."/>
        </authorList>
    </citation>
    <scope>NUCLEOTIDE SEQUENCE [LARGE SCALE GENOMIC DNA]</scope>
    <source>
        <strain evidence="4 5">DSM 19099</strain>
    </source>
</reference>
<dbReference type="GO" id="GO:0006935">
    <property type="term" value="P:chemotaxis"/>
    <property type="evidence" value="ECO:0007669"/>
    <property type="project" value="UniProtKB-KW"/>
</dbReference>
<dbReference type="Pfam" id="PF04509">
    <property type="entry name" value="CheC"/>
    <property type="match status" value="2"/>
</dbReference>
<evidence type="ECO:0000256" key="1">
    <source>
        <dbReference type="ARBA" id="ARBA00022500"/>
    </source>
</evidence>
<dbReference type="InterPro" id="IPR050992">
    <property type="entry name" value="CheZ_family_phosphatases"/>
</dbReference>
<dbReference type="AlphaFoldDB" id="A0A4Y7WQM4"/>
<dbReference type="CDD" id="cd17909">
    <property type="entry name" value="CheC_ClassI"/>
    <property type="match status" value="1"/>
</dbReference>
<dbReference type="PANTHER" id="PTHR43693">
    <property type="entry name" value="PROTEIN PHOSPHATASE CHEZ"/>
    <property type="match status" value="1"/>
</dbReference>
<evidence type="ECO:0000313" key="4">
    <source>
        <dbReference type="EMBL" id="TES50677.1"/>
    </source>
</evidence>
<proteinExistence type="predicted"/>
<dbReference type="GO" id="GO:0016787">
    <property type="term" value="F:hydrolase activity"/>
    <property type="evidence" value="ECO:0007669"/>
    <property type="project" value="UniProtKB-KW"/>
</dbReference>